<evidence type="ECO:0000256" key="2">
    <source>
        <dbReference type="ARBA" id="ARBA00008133"/>
    </source>
</evidence>
<sequence length="267" mass="28161">MASTAVVEQLLRGLGVLVTRPTHQAGALIRMIEAAGGRAWHFPMVEIVGLDDPAGLNALIDRLDEFDFAIFISPNAVRHGLALVAARRAWPARVRIAGVGPGTGQALADAGHADVLLPRTRFSSEGLLEREEFARVAGKNIVIFRGDGGRELLAAVLRERGARVEYAECYRRVRPAVDDVALRRLWAGAQVQVAIAASPDALRNLVAAVGPAGRAALLATPLVVVSPRLAALARELGFSGVIHVARDAGDASLVAALGAWHAPQNSL</sequence>
<comment type="function">
    <text evidence="6 9">Catalyzes cyclization of the linear tetrapyrrole, hydroxymethylbilane, to the macrocyclic uroporphyrinogen III.</text>
</comment>
<keyword evidence="5 9" id="KW-0627">Porphyrin biosynthesis</keyword>
<dbReference type="InterPro" id="IPR003754">
    <property type="entry name" value="4pyrrol_synth_uPrphyn_synth"/>
</dbReference>
<dbReference type="SUPFAM" id="SSF69618">
    <property type="entry name" value="HemD-like"/>
    <property type="match status" value="1"/>
</dbReference>
<dbReference type="EC" id="4.2.1.75" evidence="3 9"/>
<comment type="caution">
    <text evidence="11">The sequence shown here is derived from an EMBL/GenBank/DDBJ whole genome shotgun (WGS) entry which is preliminary data.</text>
</comment>
<accession>A0A1F6TF17</accession>
<comment type="similarity">
    <text evidence="2 9">Belongs to the uroporphyrinogen-III synthase family.</text>
</comment>
<dbReference type="InterPro" id="IPR039793">
    <property type="entry name" value="UROS/Hem4"/>
</dbReference>
<dbReference type="EMBL" id="MFSS01000043">
    <property type="protein sequence ID" value="OGI43665.1"/>
    <property type="molecule type" value="Genomic_DNA"/>
</dbReference>
<dbReference type="PANTHER" id="PTHR38042:SF1">
    <property type="entry name" value="UROPORPHYRINOGEN-III SYNTHASE, CHLOROPLASTIC"/>
    <property type="match status" value="1"/>
</dbReference>
<dbReference type="GO" id="GO:0004852">
    <property type="term" value="F:uroporphyrinogen-III synthase activity"/>
    <property type="evidence" value="ECO:0007669"/>
    <property type="project" value="UniProtKB-UniRule"/>
</dbReference>
<organism evidence="11 12">
    <name type="scientific">Candidatus Muproteobacteria bacterium RBG_16_64_11</name>
    <dbReference type="NCBI Taxonomy" id="1817758"/>
    <lineage>
        <taxon>Bacteria</taxon>
        <taxon>Pseudomonadati</taxon>
        <taxon>Pseudomonadota</taxon>
        <taxon>Candidatus Muproteobacteria</taxon>
    </lineage>
</organism>
<dbReference type="GO" id="GO:0006780">
    <property type="term" value="P:uroporphyrinogen III biosynthetic process"/>
    <property type="evidence" value="ECO:0007669"/>
    <property type="project" value="UniProtKB-UniRule"/>
</dbReference>
<dbReference type="UniPathway" id="UPA00251">
    <property type="reaction ID" value="UER00320"/>
</dbReference>
<reference evidence="11 12" key="1">
    <citation type="journal article" date="2016" name="Nat. Commun.">
        <title>Thousands of microbial genomes shed light on interconnected biogeochemical processes in an aquifer system.</title>
        <authorList>
            <person name="Anantharaman K."/>
            <person name="Brown C.T."/>
            <person name="Hug L.A."/>
            <person name="Sharon I."/>
            <person name="Castelle C.J."/>
            <person name="Probst A.J."/>
            <person name="Thomas B.C."/>
            <person name="Singh A."/>
            <person name="Wilkins M.J."/>
            <person name="Karaoz U."/>
            <person name="Brodie E.L."/>
            <person name="Williams K.H."/>
            <person name="Hubbard S.S."/>
            <person name="Banfield J.F."/>
        </authorList>
    </citation>
    <scope>NUCLEOTIDE SEQUENCE [LARGE SCALE GENOMIC DNA]</scope>
</reference>
<evidence type="ECO:0000256" key="4">
    <source>
        <dbReference type="ARBA" id="ARBA00023239"/>
    </source>
</evidence>
<comment type="catalytic activity">
    <reaction evidence="8 9">
        <text>hydroxymethylbilane = uroporphyrinogen III + H2O</text>
        <dbReference type="Rhea" id="RHEA:18965"/>
        <dbReference type="ChEBI" id="CHEBI:15377"/>
        <dbReference type="ChEBI" id="CHEBI:57308"/>
        <dbReference type="ChEBI" id="CHEBI:57845"/>
        <dbReference type="EC" id="4.2.1.75"/>
    </reaction>
</comment>
<evidence type="ECO:0000256" key="5">
    <source>
        <dbReference type="ARBA" id="ARBA00023244"/>
    </source>
</evidence>
<protein>
    <recommendedName>
        <fullName evidence="7 9">Uroporphyrinogen-III synthase</fullName>
        <ecNumber evidence="3 9">4.2.1.75</ecNumber>
    </recommendedName>
</protein>
<dbReference type="Gene3D" id="3.40.50.10090">
    <property type="match status" value="2"/>
</dbReference>
<dbReference type="AlphaFoldDB" id="A0A1F6TF17"/>
<evidence type="ECO:0000259" key="10">
    <source>
        <dbReference type="Pfam" id="PF02602"/>
    </source>
</evidence>
<evidence type="ECO:0000256" key="1">
    <source>
        <dbReference type="ARBA" id="ARBA00004772"/>
    </source>
</evidence>
<proteinExistence type="inferred from homology"/>
<evidence type="ECO:0000256" key="9">
    <source>
        <dbReference type="RuleBase" id="RU366031"/>
    </source>
</evidence>
<dbReference type="InterPro" id="IPR036108">
    <property type="entry name" value="4pyrrol_syn_uPrphyn_synt_sf"/>
</dbReference>
<name>A0A1F6TF17_9PROT</name>
<evidence type="ECO:0000313" key="11">
    <source>
        <dbReference type="EMBL" id="OGI43665.1"/>
    </source>
</evidence>
<dbReference type="CDD" id="cd06578">
    <property type="entry name" value="HemD"/>
    <property type="match status" value="1"/>
</dbReference>
<dbReference type="Proteomes" id="UP000177925">
    <property type="component" value="Unassembled WGS sequence"/>
</dbReference>
<dbReference type="STRING" id="1817758.A2150_02195"/>
<evidence type="ECO:0000256" key="8">
    <source>
        <dbReference type="ARBA" id="ARBA00048617"/>
    </source>
</evidence>
<gene>
    <name evidence="11" type="ORF">A2150_02195</name>
</gene>
<dbReference type="PANTHER" id="PTHR38042">
    <property type="entry name" value="UROPORPHYRINOGEN-III SYNTHASE, CHLOROPLASTIC"/>
    <property type="match status" value="1"/>
</dbReference>
<comment type="pathway">
    <text evidence="1 9">Porphyrin-containing compound metabolism; protoporphyrin-IX biosynthesis; coproporphyrinogen-III from 5-aminolevulinate: step 3/4.</text>
</comment>
<evidence type="ECO:0000256" key="6">
    <source>
        <dbReference type="ARBA" id="ARBA00037589"/>
    </source>
</evidence>
<evidence type="ECO:0000313" key="12">
    <source>
        <dbReference type="Proteomes" id="UP000177925"/>
    </source>
</evidence>
<evidence type="ECO:0000256" key="3">
    <source>
        <dbReference type="ARBA" id="ARBA00013109"/>
    </source>
</evidence>
<evidence type="ECO:0000256" key="7">
    <source>
        <dbReference type="ARBA" id="ARBA00040167"/>
    </source>
</evidence>
<feature type="domain" description="Tetrapyrrole biosynthesis uroporphyrinogen III synthase" evidence="10">
    <location>
        <begin position="28"/>
        <end position="253"/>
    </location>
</feature>
<dbReference type="GO" id="GO:0006782">
    <property type="term" value="P:protoporphyrinogen IX biosynthetic process"/>
    <property type="evidence" value="ECO:0007669"/>
    <property type="project" value="UniProtKB-UniRule"/>
</dbReference>
<dbReference type="Pfam" id="PF02602">
    <property type="entry name" value="HEM4"/>
    <property type="match status" value="1"/>
</dbReference>
<keyword evidence="4 9" id="KW-0456">Lyase</keyword>